<sequence>MWTPTPSEPSPTRRILIVGLLSGLSLALALLENALPLPAPGVKPGLANAVSLLALLLYGPRTAWSVLAVRLLLAGLFSGNLFALGCSVAGGMAAMTVMTLLVRGAAGEVSPPVVSAAGAVTHNGAQLLFVVALLGSRALLAYLPLLVVSGLASGLAVGFLAEWTAKRLDRIRRESMP</sequence>
<proteinExistence type="predicted"/>
<dbReference type="EMBL" id="CP072943">
    <property type="protein sequence ID" value="QTX32252.1"/>
    <property type="molecule type" value="Genomic_DNA"/>
</dbReference>
<evidence type="ECO:0000256" key="1">
    <source>
        <dbReference type="SAM" id="Phobius"/>
    </source>
</evidence>
<dbReference type="RefSeq" id="WP_274373474.1">
    <property type="nucleotide sequence ID" value="NZ_CP072943.1"/>
</dbReference>
<keyword evidence="1" id="KW-1133">Transmembrane helix</keyword>
<dbReference type="Proteomes" id="UP000671879">
    <property type="component" value="Chromosome"/>
</dbReference>
<name>A0A9Q7ANV9_9BACT</name>
<keyword evidence="1" id="KW-0472">Membrane</keyword>
<dbReference type="KEGG" id="aram:KAR29_13265"/>
<accession>A0A9Q7ANV9</accession>
<reference evidence="3" key="1">
    <citation type="submission" date="2021-04" db="EMBL/GenBank/DDBJ databases">
        <title>A novel Synergistetes isolate from a pyrite-forming mixed culture.</title>
        <authorList>
            <person name="Bunk B."/>
            <person name="Sproer C."/>
            <person name="Spring S."/>
            <person name="Pester M."/>
        </authorList>
    </citation>
    <scope>NUCLEOTIDE SEQUENCE [LARGE SCALE GENOMIC DNA]</scope>
    <source>
        <strain evidence="3">J.5.4.2-T.3.5.2</strain>
    </source>
</reference>
<dbReference type="InterPro" id="IPR014535">
    <property type="entry name" value="Hpre_diP_synt_I"/>
</dbReference>
<gene>
    <name evidence="2" type="ORF">KAR29_13265</name>
</gene>
<feature type="transmembrane region" description="Helical" evidence="1">
    <location>
        <begin position="141"/>
        <end position="163"/>
    </location>
</feature>
<dbReference type="InterPro" id="IPR010898">
    <property type="entry name" value="Hpre_diP_synth_I"/>
</dbReference>
<feature type="transmembrane region" description="Helical" evidence="1">
    <location>
        <begin position="73"/>
        <end position="101"/>
    </location>
</feature>
<dbReference type="PIRSF" id="PIRSF027391">
    <property type="entry name" value="Hpre_diP_synt_I"/>
    <property type="match status" value="1"/>
</dbReference>
<organism evidence="2 3">
    <name type="scientific">Aminithiophilus ramosus</name>
    <dbReference type="NCBI Taxonomy" id="3029084"/>
    <lineage>
        <taxon>Bacteria</taxon>
        <taxon>Thermotogati</taxon>
        <taxon>Synergistota</taxon>
        <taxon>Synergistia</taxon>
        <taxon>Synergistales</taxon>
        <taxon>Aminithiophilaceae</taxon>
        <taxon>Aminithiophilus</taxon>
    </lineage>
</organism>
<evidence type="ECO:0000313" key="3">
    <source>
        <dbReference type="Proteomes" id="UP000671879"/>
    </source>
</evidence>
<dbReference type="AlphaFoldDB" id="A0A9Q7ANV9"/>
<keyword evidence="3" id="KW-1185">Reference proteome</keyword>
<dbReference type="Gene3D" id="1.10.1760.20">
    <property type="match status" value="1"/>
</dbReference>
<feature type="transmembrane region" description="Helical" evidence="1">
    <location>
        <begin position="113"/>
        <end position="135"/>
    </location>
</feature>
<evidence type="ECO:0000313" key="2">
    <source>
        <dbReference type="EMBL" id="QTX32252.1"/>
    </source>
</evidence>
<protein>
    <submittedName>
        <fullName evidence="2">Gx transporter family protein</fullName>
    </submittedName>
</protein>
<dbReference type="Pfam" id="PF07456">
    <property type="entry name" value="Hpre_diP_synt_I"/>
    <property type="match status" value="1"/>
</dbReference>
<keyword evidence="1" id="KW-0812">Transmembrane</keyword>